<feature type="transmembrane region" description="Helical" evidence="2">
    <location>
        <begin position="278"/>
        <end position="298"/>
    </location>
</feature>
<feature type="transmembrane region" description="Helical" evidence="2">
    <location>
        <begin position="304"/>
        <end position="325"/>
    </location>
</feature>
<accession>A0A4R4XCS2</accession>
<proteinExistence type="predicted"/>
<feature type="transmembrane region" description="Helical" evidence="2">
    <location>
        <begin position="155"/>
        <end position="173"/>
    </location>
</feature>
<sequence>MPSRLDDELSRLVSAGVLRQYQADALRDAADAEVAAALSERGRARPPEPAAPASVKPRTPPTATHSSALTEVLGYIGGALLLGAVALLTVANWGEMGRAARVSTGTSAAIILLGAAAVLGVVRRREQLSSALGSLGCCVAGFATYVAIEGETGRIAGVAVALALAGAGLWWLAGSSLLVATFAILAVGVLVITADVLTPDTGATNSAGIAGTGFILVAFVMTILGLFRDQVTAWSLAGAAMFSSSICWLIQERGEIMALAVGTAGPAALLVAYGRRHASAYAVVGCAILLVIWPTALYQLTDNMAGVAIGLVIASAVLLIAVLLLSRRGTKR</sequence>
<name>A0A4R4XCS2_9ACTN</name>
<feature type="transmembrane region" description="Helical" evidence="2">
    <location>
        <begin position="128"/>
        <end position="148"/>
    </location>
</feature>
<evidence type="ECO:0000256" key="2">
    <source>
        <dbReference type="SAM" id="Phobius"/>
    </source>
</evidence>
<dbReference type="RefSeq" id="WP_132317528.1">
    <property type="nucleotide sequence ID" value="NZ_SMKR01000021.1"/>
</dbReference>
<keyword evidence="4" id="KW-1185">Reference proteome</keyword>
<organism evidence="3 4">
    <name type="scientific">Kribbella turkmenica</name>
    <dbReference type="NCBI Taxonomy" id="2530375"/>
    <lineage>
        <taxon>Bacteria</taxon>
        <taxon>Bacillati</taxon>
        <taxon>Actinomycetota</taxon>
        <taxon>Actinomycetes</taxon>
        <taxon>Propionibacteriales</taxon>
        <taxon>Kribbellaceae</taxon>
        <taxon>Kribbella</taxon>
    </lineage>
</organism>
<feature type="transmembrane region" description="Helical" evidence="2">
    <location>
        <begin position="102"/>
        <end position="122"/>
    </location>
</feature>
<feature type="transmembrane region" description="Helical" evidence="2">
    <location>
        <begin position="179"/>
        <end position="197"/>
    </location>
</feature>
<feature type="region of interest" description="Disordered" evidence="1">
    <location>
        <begin position="38"/>
        <end position="63"/>
    </location>
</feature>
<keyword evidence="2" id="KW-0472">Membrane</keyword>
<feature type="transmembrane region" description="Helical" evidence="2">
    <location>
        <begin position="233"/>
        <end position="250"/>
    </location>
</feature>
<keyword evidence="2" id="KW-0812">Transmembrane</keyword>
<dbReference type="EMBL" id="SMKR01000021">
    <property type="protein sequence ID" value="TDD28453.1"/>
    <property type="molecule type" value="Genomic_DNA"/>
</dbReference>
<evidence type="ECO:0000256" key="1">
    <source>
        <dbReference type="SAM" id="MobiDB-lite"/>
    </source>
</evidence>
<dbReference type="Proteomes" id="UP000295172">
    <property type="component" value="Unassembled WGS sequence"/>
</dbReference>
<comment type="caution">
    <text evidence="3">The sequence shown here is derived from an EMBL/GenBank/DDBJ whole genome shotgun (WGS) entry which is preliminary data.</text>
</comment>
<gene>
    <name evidence="3" type="ORF">E1218_07155</name>
</gene>
<dbReference type="AlphaFoldDB" id="A0A4R4XCS2"/>
<feature type="transmembrane region" description="Helical" evidence="2">
    <location>
        <begin position="209"/>
        <end position="227"/>
    </location>
</feature>
<dbReference type="OrthoDB" id="3821078at2"/>
<evidence type="ECO:0000313" key="3">
    <source>
        <dbReference type="EMBL" id="TDD28453.1"/>
    </source>
</evidence>
<evidence type="ECO:0000313" key="4">
    <source>
        <dbReference type="Proteomes" id="UP000295172"/>
    </source>
</evidence>
<protein>
    <submittedName>
        <fullName evidence="3">DUF2157 domain-containing protein</fullName>
    </submittedName>
</protein>
<keyword evidence="2" id="KW-1133">Transmembrane helix</keyword>
<reference evidence="3 4" key="1">
    <citation type="submission" date="2019-02" db="EMBL/GenBank/DDBJ databases">
        <title>Draft genome sequences of novel Actinobacteria.</title>
        <authorList>
            <person name="Sahin N."/>
            <person name="Ay H."/>
            <person name="Saygin H."/>
        </authorList>
    </citation>
    <scope>NUCLEOTIDE SEQUENCE [LARGE SCALE GENOMIC DNA]</scope>
    <source>
        <strain evidence="3 4">16K104</strain>
    </source>
</reference>
<feature type="transmembrane region" description="Helical" evidence="2">
    <location>
        <begin position="72"/>
        <end position="90"/>
    </location>
</feature>